<dbReference type="OrthoDB" id="10253329at2759"/>
<reference evidence="7 8" key="1">
    <citation type="submission" date="2015-06" db="EMBL/GenBank/DDBJ databases">
        <title>Talaromyces atroroseus IBT 11181 draft genome.</title>
        <authorList>
            <person name="Rasmussen K.B."/>
            <person name="Rasmussen S."/>
            <person name="Petersen B."/>
            <person name="Sicheritz-Ponten T."/>
            <person name="Mortensen U.H."/>
            <person name="Thrane U."/>
        </authorList>
    </citation>
    <scope>NUCLEOTIDE SEQUENCE [LARGE SCALE GENOMIC DNA]</scope>
    <source>
        <strain evidence="7 8">IBT 11181</strain>
    </source>
</reference>
<dbReference type="InterPro" id="IPR037274">
    <property type="entry name" value="Znf_CHY_sf"/>
</dbReference>
<evidence type="ECO:0000256" key="5">
    <source>
        <dbReference type="SAM" id="MobiDB-lite"/>
    </source>
</evidence>
<dbReference type="AlphaFoldDB" id="A0A1Q5Q877"/>
<dbReference type="EMBL" id="LFMY01000015">
    <property type="protein sequence ID" value="OKL56354.1"/>
    <property type="molecule type" value="Genomic_DNA"/>
</dbReference>
<feature type="region of interest" description="Disordered" evidence="5">
    <location>
        <begin position="761"/>
        <end position="781"/>
    </location>
</feature>
<evidence type="ECO:0000256" key="1">
    <source>
        <dbReference type="ARBA" id="ARBA00022723"/>
    </source>
</evidence>
<gene>
    <name evidence="7" type="ORF">UA08_08530</name>
</gene>
<accession>A0A1Q5Q877</accession>
<evidence type="ECO:0000313" key="7">
    <source>
        <dbReference type="EMBL" id="OKL56354.1"/>
    </source>
</evidence>
<protein>
    <recommendedName>
        <fullName evidence="6">CHY-type domain-containing protein</fullName>
    </recommendedName>
</protein>
<evidence type="ECO:0000256" key="2">
    <source>
        <dbReference type="ARBA" id="ARBA00022771"/>
    </source>
</evidence>
<dbReference type="SUPFAM" id="SSF161219">
    <property type="entry name" value="CHY zinc finger-like"/>
    <property type="match status" value="1"/>
</dbReference>
<feature type="region of interest" description="Disordered" evidence="5">
    <location>
        <begin position="1"/>
        <end position="23"/>
    </location>
</feature>
<feature type="compositionally biased region" description="Basic and acidic residues" evidence="5">
    <location>
        <begin position="762"/>
        <end position="773"/>
    </location>
</feature>
<dbReference type="Pfam" id="PF05495">
    <property type="entry name" value="zf-CHY"/>
    <property type="match status" value="1"/>
</dbReference>
<comment type="caution">
    <text evidence="7">The sequence shown here is derived from an EMBL/GenBank/DDBJ whole genome shotgun (WGS) entry which is preliminary data.</text>
</comment>
<evidence type="ECO:0000313" key="8">
    <source>
        <dbReference type="Proteomes" id="UP000214365"/>
    </source>
</evidence>
<feature type="compositionally biased region" description="Polar residues" evidence="5">
    <location>
        <begin position="147"/>
        <end position="156"/>
    </location>
</feature>
<dbReference type="InterPro" id="IPR008913">
    <property type="entry name" value="Znf_CHY"/>
</dbReference>
<organism evidence="7 8">
    <name type="scientific">Talaromyces atroroseus</name>
    <dbReference type="NCBI Taxonomy" id="1441469"/>
    <lineage>
        <taxon>Eukaryota</taxon>
        <taxon>Fungi</taxon>
        <taxon>Dikarya</taxon>
        <taxon>Ascomycota</taxon>
        <taxon>Pezizomycotina</taxon>
        <taxon>Eurotiomycetes</taxon>
        <taxon>Eurotiomycetidae</taxon>
        <taxon>Eurotiales</taxon>
        <taxon>Trichocomaceae</taxon>
        <taxon>Talaromyces</taxon>
        <taxon>Talaromyces sect. Trachyspermi</taxon>
    </lineage>
</organism>
<evidence type="ECO:0000259" key="6">
    <source>
        <dbReference type="PROSITE" id="PS51266"/>
    </source>
</evidence>
<dbReference type="STRING" id="1441469.A0A1Q5Q877"/>
<feature type="region of interest" description="Disordered" evidence="5">
    <location>
        <begin position="467"/>
        <end position="538"/>
    </location>
</feature>
<evidence type="ECO:0000256" key="3">
    <source>
        <dbReference type="ARBA" id="ARBA00022833"/>
    </source>
</evidence>
<keyword evidence="3" id="KW-0862">Zinc</keyword>
<feature type="region of interest" description="Disordered" evidence="5">
    <location>
        <begin position="141"/>
        <end position="184"/>
    </location>
</feature>
<dbReference type="RefSeq" id="XP_020116475.1">
    <property type="nucleotide sequence ID" value="XM_020263428.1"/>
</dbReference>
<sequence length="781" mass="85172">MAAKLASIGHCSGASRDSSIKTASQSAPADSSFSRYLVQSTDNGESFIGAYSSAGTLVPCSSDRCAPALYHPAALAELASAQLQKSCSPNAAHPSTWKSGAVSLFRLQKGYAGVVTIWFFGCRSGDACAYLHVAPGSAAPAPVQADVSGSVNSEATVPTKKDNRPENGSRTTVPKPVSKAQKESPRNFQIGQLRRRFHPKEEQDAAGNTTFAFGMAPTDPDFPFDMTELLCSLQVPHDWPSGAARVKLRATNADMPKGFQLNVERGFDGLVDAAIKDRRPLTLLGLMNSLDRNLERFLTAEKAPTIKLVANARSPQPDVPPISVPQKQGNVQPQYTTRIVPVSPRVLYSAEDRAEAKKTRDSETRQLEARLNRLPLYKKLGDGFSYIVPVTPAKPERLAASLRAVKTVKLSVPSLYPLEKSSIELQAVDANDARAVEAGFQTTENIHQTPSSQVVAEVDIEATKNQIDSSIDIDRPHIKVIPRPPEWSMPTTGQDADSDTTPDHSSDSYEEDEDEDGEHDGGALIPETTTLSSSANTNAPARGTALNLPGLELYGIELLEVKSLSITVKCNRCKEHTDIKNIKATDDPSQPFPVKVDSCRKCANSFNIGISLFPSQSYTIYFPTDVLGMLSPVSSSRCCHYFKISEVKFMVVGLSALSHHRLAAPRKKIRENLGITSGQELPRRGRCGHYGKSYRWFRFSCCAKVFPCDKCHDAATDHPNEHANRMICGFCSREQHYRPETCGICKNVLVGKAGSGFWEGGKGTRDKVKMSRKDPRKYKRA</sequence>
<feature type="domain" description="CHY-type" evidence="6">
    <location>
        <begin position="680"/>
        <end position="747"/>
    </location>
</feature>
<evidence type="ECO:0000256" key="4">
    <source>
        <dbReference type="PROSITE-ProRule" id="PRU00601"/>
    </source>
</evidence>
<dbReference type="GeneID" id="31008286"/>
<keyword evidence="8" id="KW-1185">Reference proteome</keyword>
<dbReference type="GO" id="GO:0008270">
    <property type="term" value="F:zinc ion binding"/>
    <property type="evidence" value="ECO:0007669"/>
    <property type="project" value="UniProtKB-KW"/>
</dbReference>
<keyword evidence="2 4" id="KW-0863">Zinc-finger</keyword>
<dbReference type="Proteomes" id="UP000214365">
    <property type="component" value="Unassembled WGS sequence"/>
</dbReference>
<keyword evidence="1" id="KW-0479">Metal-binding</keyword>
<feature type="compositionally biased region" description="Low complexity" evidence="5">
    <location>
        <begin position="528"/>
        <end position="538"/>
    </location>
</feature>
<feature type="compositionally biased region" description="Acidic residues" evidence="5">
    <location>
        <begin position="508"/>
        <end position="518"/>
    </location>
</feature>
<proteinExistence type="predicted"/>
<name>A0A1Q5Q877_TALAT</name>
<dbReference type="PROSITE" id="PS51266">
    <property type="entry name" value="ZF_CHY"/>
    <property type="match status" value="1"/>
</dbReference>